<dbReference type="InterPro" id="IPR002372">
    <property type="entry name" value="PQQ_rpt_dom"/>
</dbReference>
<dbReference type="CDD" id="cd10280">
    <property type="entry name" value="PQQ_mGDH"/>
    <property type="match status" value="1"/>
</dbReference>
<evidence type="ECO:0000256" key="4">
    <source>
        <dbReference type="SAM" id="Phobius"/>
    </source>
</evidence>
<evidence type="ECO:0000256" key="3">
    <source>
        <dbReference type="ARBA" id="ARBA00023002"/>
    </source>
</evidence>
<dbReference type="SMART" id="SM00564">
    <property type="entry name" value="PQQ"/>
    <property type="match status" value="4"/>
</dbReference>
<feature type="transmembrane region" description="Helical" evidence="4">
    <location>
        <begin position="79"/>
        <end position="97"/>
    </location>
</feature>
<dbReference type="InterPro" id="IPR018391">
    <property type="entry name" value="PQQ_b-propeller_rpt"/>
</dbReference>
<keyword evidence="6" id="KW-0614">Plasmid</keyword>
<dbReference type="PANTHER" id="PTHR32303">
    <property type="entry name" value="QUINOPROTEIN ALCOHOL DEHYDROGENASE (CYTOCHROME C)"/>
    <property type="match status" value="1"/>
</dbReference>
<keyword evidence="4" id="KW-1133">Transmembrane helix</keyword>
<dbReference type="InterPro" id="IPR017511">
    <property type="entry name" value="PQQ_mDH"/>
</dbReference>
<evidence type="ECO:0000256" key="2">
    <source>
        <dbReference type="ARBA" id="ARBA00008156"/>
    </source>
</evidence>
<comment type="cofactor">
    <cofactor evidence="1">
        <name>pyrroloquinoline quinone</name>
        <dbReference type="ChEBI" id="CHEBI:58442"/>
    </cofactor>
</comment>
<evidence type="ECO:0000313" key="7">
    <source>
        <dbReference type="Proteomes" id="UP000094626"/>
    </source>
</evidence>
<dbReference type="AlphaFoldDB" id="A0A1D8A9R0"/>
<organism evidence="6 7">
    <name type="scientific">Novosphingobium resinovorum</name>
    <dbReference type="NCBI Taxonomy" id="158500"/>
    <lineage>
        <taxon>Bacteria</taxon>
        <taxon>Pseudomonadati</taxon>
        <taxon>Pseudomonadota</taxon>
        <taxon>Alphaproteobacteria</taxon>
        <taxon>Sphingomonadales</taxon>
        <taxon>Sphingomonadaceae</taxon>
        <taxon>Novosphingobium</taxon>
    </lineage>
</organism>
<dbReference type="Pfam" id="PF01011">
    <property type="entry name" value="PQQ"/>
    <property type="match status" value="1"/>
</dbReference>
<dbReference type="KEGG" id="nre:BES08_18260"/>
<dbReference type="SUPFAM" id="SSF50998">
    <property type="entry name" value="Quinoprotein alcohol dehydrogenase-like"/>
    <property type="match status" value="1"/>
</dbReference>
<evidence type="ECO:0000313" key="6">
    <source>
        <dbReference type="EMBL" id="AOR78857.1"/>
    </source>
</evidence>
<feature type="transmembrane region" description="Helical" evidence="4">
    <location>
        <begin position="55"/>
        <end position="73"/>
    </location>
</feature>
<dbReference type="GO" id="GO:0016020">
    <property type="term" value="C:membrane"/>
    <property type="evidence" value="ECO:0007669"/>
    <property type="project" value="InterPro"/>
</dbReference>
<evidence type="ECO:0000259" key="5">
    <source>
        <dbReference type="Pfam" id="PF01011"/>
    </source>
</evidence>
<name>A0A1D8A9R0_9SPHN</name>
<dbReference type="OrthoDB" id="9794322at2"/>
<dbReference type="NCBIfam" id="TIGR03074">
    <property type="entry name" value="PQQ_membr_DH"/>
    <property type="match status" value="1"/>
</dbReference>
<dbReference type="PANTHER" id="PTHR32303:SF4">
    <property type="entry name" value="QUINOPROTEIN GLUCOSE DEHYDROGENASE"/>
    <property type="match status" value="1"/>
</dbReference>
<dbReference type="InterPro" id="IPR011047">
    <property type="entry name" value="Quinoprotein_ADH-like_sf"/>
</dbReference>
<geneLocation type="plasmid" evidence="6 7">
    <name>pSA1</name>
</geneLocation>
<proteinExistence type="inferred from homology"/>
<sequence length="777" mass="81009">MIALGMAVAIAGLALLAGGLWLAALGGSIYYLMAGAALLGSGTLIALGRGTGAKGYALFLTVTIAWAVAESGFAPWPLMAWLLAPALLGLLFVIPGARASLGQGASLAAGVGALALLLVVGAHLARDSHDIRTAEAIAASAPIPADAAGDEWTSWGGDKGGSRFSRLAQITPANVGKLEAAWTFHTRIPSDPATGYLSATPLMVGGRMFLCGQDNSVFALDPDSGRELWRFDPRVSAKGSSAVRTCRGVAFARTEGAGRCAARIVTATFDGRLIALDATDGKRCEGFGTNGAVNLFDGMGMVQPGFYYSSAPPAIARDRIVVAGWVADNQSNDEPSGVIRTYDVHTGALVWAWDAGNPLNVHGPRPGEHYSRSTPNTWAPMSVDDTLGLIYAPTGNPTPDHYGALRSAASEKYGSSVVALDIATGAVRWSFQTAHHDLWDYDVPAQPSLFAAGNTPAIAIPTKRGETFVLDRRTGKPLLPVTERAVPSRGAVEKVAATQPFSAFHSMAGPDLAERDMWGLTPFDQLWCRVRYRQLRYDGKATPPGTDEALIYPSIGGGMNFGGVAIDPVRRIAVANALYYGTIIQLVPRAETDRLIAGAAAGSHAVTNFGLPLPQAGTPFGVRLKPLASPLGVPCNAPPFGRIAAIHLDTGKVAWERPFGTARDAGPLGLALGLPIPMGAPNFGGSLTTASGLTFIGAAREQTLRAFDTATGKELWSARLPASAQTMPMTYRSPRTGCQYVATAAGGHNMLQSPLSDSVVAFRLPGCSASKSKGDGK</sequence>
<protein>
    <recommendedName>
        <fullName evidence="5">Pyrrolo-quinoline quinone repeat domain-containing protein</fullName>
    </recommendedName>
</protein>
<accession>A0A1D8A9R0</accession>
<dbReference type="Proteomes" id="UP000094626">
    <property type="component" value="Plasmid pSA1"/>
</dbReference>
<keyword evidence="3" id="KW-0560">Oxidoreductase</keyword>
<gene>
    <name evidence="6" type="ORF">BES08_18260</name>
</gene>
<reference evidence="7" key="1">
    <citation type="journal article" date="2017" name="J. Biotechnol.">
        <title>Complete genome sequence of Novosphingobium resinovorum SA1, a versatile xenobiotic-degrading bacterium capable of utilizing sulfanilic acid.</title>
        <authorList>
            <person name="Hegedus B."/>
            <person name="Kos P.B."/>
            <person name="Balint B."/>
            <person name="Maroti G."/>
            <person name="Gan H.M."/>
            <person name="Perei K."/>
            <person name="Rakhely G."/>
        </authorList>
    </citation>
    <scope>NUCLEOTIDE SEQUENCE [LARGE SCALE GENOMIC DNA]</scope>
    <source>
        <strain evidence="7">SA1</strain>
    </source>
</reference>
<feature type="transmembrane region" description="Helical" evidence="4">
    <location>
        <begin position="104"/>
        <end position="125"/>
    </location>
</feature>
<feature type="domain" description="Pyrrolo-quinoline quinone repeat" evidence="5">
    <location>
        <begin position="152"/>
        <end position="741"/>
    </location>
</feature>
<evidence type="ECO:0000256" key="1">
    <source>
        <dbReference type="ARBA" id="ARBA00001931"/>
    </source>
</evidence>
<keyword evidence="4" id="KW-0812">Transmembrane</keyword>
<keyword evidence="7" id="KW-1185">Reference proteome</keyword>
<feature type="transmembrane region" description="Helical" evidence="4">
    <location>
        <begin position="29"/>
        <end position="48"/>
    </location>
</feature>
<dbReference type="GO" id="GO:0048038">
    <property type="term" value="F:quinone binding"/>
    <property type="evidence" value="ECO:0007669"/>
    <property type="project" value="InterPro"/>
</dbReference>
<comment type="similarity">
    <text evidence="2">Belongs to the bacterial PQQ dehydrogenase family.</text>
</comment>
<keyword evidence="4" id="KW-0472">Membrane</keyword>
<dbReference type="GO" id="GO:0008876">
    <property type="term" value="F:quinoprotein glucose dehydrogenase activity"/>
    <property type="evidence" value="ECO:0007669"/>
    <property type="project" value="TreeGrafter"/>
</dbReference>
<dbReference type="Gene3D" id="2.140.10.10">
    <property type="entry name" value="Quinoprotein alcohol dehydrogenase-like superfamily"/>
    <property type="match status" value="2"/>
</dbReference>
<dbReference type="EMBL" id="CP017076">
    <property type="protein sequence ID" value="AOR78857.1"/>
    <property type="molecule type" value="Genomic_DNA"/>
</dbReference>